<reference evidence="4" key="1">
    <citation type="submission" date="2017-04" db="EMBL/GenBank/DDBJ databases">
        <authorList>
            <person name="Varghese N."/>
            <person name="Submissions S."/>
        </authorList>
    </citation>
    <scope>NUCLEOTIDE SEQUENCE [LARGE SCALE GENOMIC DNA]</scope>
    <source>
        <strain evidence="4">USBA 82</strain>
    </source>
</reference>
<evidence type="ECO:0000256" key="1">
    <source>
        <dbReference type="ARBA" id="ARBA00022729"/>
    </source>
</evidence>
<name>A0A1X7J0K0_9BACT</name>
<dbReference type="GO" id="GO:0030246">
    <property type="term" value="F:carbohydrate binding"/>
    <property type="evidence" value="ECO:0007669"/>
    <property type="project" value="TreeGrafter"/>
</dbReference>
<dbReference type="InterPro" id="IPR018389">
    <property type="entry name" value="DctP_fam"/>
</dbReference>
<feature type="signal peptide" evidence="2">
    <location>
        <begin position="1"/>
        <end position="23"/>
    </location>
</feature>
<dbReference type="PIRSF" id="PIRSF006470">
    <property type="entry name" value="DctB"/>
    <property type="match status" value="1"/>
</dbReference>
<keyword evidence="1 2" id="KW-0732">Signal</keyword>
<dbReference type="STRING" id="561720.SAMN06275492_10730"/>
<dbReference type="Gene3D" id="3.40.190.170">
    <property type="entry name" value="Bacterial extracellular solute-binding protein, family 7"/>
    <property type="match status" value="1"/>
</dbReference>
<evidence type="ECO:0000256" key="2">
    <source>
        <dbReference type="SAM" id="SignalP"/>
    </source>
</evidence>
<dbReference type="AlphaFoldDB" id="A0A1X7J0K0"/>
<dbReference type="InterPro" id="IPR038404">
    <property type="entry name" value="TRAP_DctP_sf"/>
</dbReference>
<gene>
    <name evidence="3" type="ORF">SAMN06275492_10730</name>
</gene>
<evidence type="ECO:0000313" key="4">
    <source>
        <dbReference type="Proteomes" id="UP000193355"/>
    </source>
</evidence>
<sequence length="324" mass="35917">MKRFFVLFLGVAMSIAMVSVGFAKARTIKLAHVVNEQDAFHVCALKFKEVVEQGSDGSLKVTVFPNAKLGDERTLLESLRMGVVDAAIITGGPIVNFMPRFGVFDLPFLFRDPDHAYAVLDGPIGQGLLDEMEGFGWKGLAYGERGFRNLTNSVRPVAVPDDVKGLKIRLMQNPIYVDTFKELGANAVPMAWTEALTALQQRTIDGQENPLNVIVSFKLYESQKHLSLTRHAYAPNVIMMSMATWKKLTPEEQNVVLEGARAGAKANRDLDNEKEEEWMAFLRGQGMEIVEPDLAAFRNAVAPVYEKYGDQFGEGTVQAILDTE</sequence>
<organism evidence="3 4">
    <name type="scientific">Dethiosulfovibrio salsuginis</name>
    <dbReference type="NCBI Taxonomy" id="561720"/>
    <lineage>
        <taxon>Bacteria</taxon>
        <taxon>Thermotogati</taxon>
        <taxon>Synergistota</taxon>
        <taxon>Synergistia</taxon>
        <taxon>Synergistales</taxon>
        <taxon>Dethiosulfovibrionaceae</taxon>
        <taxon>Dethiosulfovibrio</taxon>
    </lineage>
</organism>
<dbReference type="InterPro" id="IPR004682">
    <property type="entry name" value="TRAP_DctP"/>
</dbReference>
<dbReference type="OrthoDB" id="89872at2"/>
<dbReference type="Pfam" id="PF03480">
    <property type="entry name" value="DctP"/>
    <property type="match status" value="1"/>
</dbReference>
<dbReference type="RefSeq" id="WP_085544093.1">
    <property type="nucleotide sequence ID" value="NZ_FXBB01000007.1"/>
</dbReference>
<feature type="chain" id="PRO_5012507775" evidence="2">
    <location>
        <begin position="24"/>
        <end position="324"/>
    </location>
</feature>
<dbReference type="NCBIfam" id="NF037995">
    <property type="entry name" value="TRAP_S1"/>
    <property type="match status" value="1"/>
</dbReference>
<keyword evidence="4" id="KW-1185">Reference proteome</keyword>
<dbReference type="Proteomes" id="UP000193355">
    <property type="component" value="Unassembled WGS sequence"/>
</dbReference>
<dbReference type="GO" id="GO:0030288">
    <property type="term" value="C:outer membrane-bounded periplasmic space"/>
    <property type="evidence" value="ECO:0007669"/>
    <property type="project" value="InterPro"/>
</dbReference>
<accession>A0A1X7J0K0</accession>
<proteinExistence type="predicted"/>
<keyword evidence="3" id="KW-0675">Receptor</keyword>
<dbReference type="GO" id="GO:0055085">
    <property type="term" value="P:transmembrane transport"/>
    <property type="evidence" value="ECO:0007669"/>
    <property type="project" value="InterPro"/>
</dbReference>
<dbReference type="PANTHER" id="PTHR33376">
    <property type="match status" value="1"/>
</dbReference>
<dbReference type="PANTHER" id="PTHR33376:SF18">
    <property type="entry name" value="2,3-DIKETO-L-GULONATE-BINDING PERIPLASMIC PROTEIN YIAO"/>
    <property type="match status" value="1"/>
</dbReference>
<dbReference type="NCBIfam" id="TIGR00787">
    <property type="entry name" value="dctP"/>
    <property type="match status" value="1"/>
</dbReference>
<evidence type="ECO:0000313" key="3">
    <source>
        <dbReference type="EMBL" id="SMG21116.1"/>
    </source>
</evidence>
<dbReference type="EMBL" id="FXBB01000007">
    <property type="protein sequence ID" value="SMG21116.1"/>
    <property type="molecule type" value="Genomic_DNA"/>
</dbReference>
<protein>
    <submittedName>
        <fullName evidence="3">Tripartite ATP-independent transporter solute receptor, DctP family</fullName>
    </submittedName>
</protein>
<dbReference type="CDD" id="cd13675">
    <property type="entry name" value="PBP2_TRAP_SBP_like_5"/>
    <property type="match status" value="1"/>
</dbReference>